<gene>
    <name evidence="3" type="ORF">OLC1_LOCUS9499</name>
</gene>
<reference evidence="3" key="1">
    <citation type="submission" date="2023-03" db="EMBL/GenBank/DDBJ databases">
        <authorList>
            <person name="Julca I."/>
        </authorList>
    </citation>
    <scope>NUCLEOTIDE SEQUENCE</scope>
</reference>
<dbReference type="GO" id="GO:0005829">
    <property type="term" value="C:cytosol"/>
    <property type="evidence" value="ECO:0007669"/>
    <property type="project" value="TreeGrafter"/>
</dbReference>
<feature type="compositionally biased region" description="Acidic residues" evidence="1">
    <location>
        <begin position="29"/>
        <end position="38"/>
    </location>
</feature>
<dbReference type="GO" id="GO:0016807">
    <property type="term" value="F:cysteine-type carboxypeptidase activity"/>
    <property type="evidence" value="ECO:0007669"/>
    <property type="project" value="TreeGrafter"/>
</dbReference>
<dbReference type="InterPro" id="IPR033979">
    <property type="entry name" value="MINDY_domain"/>
</dbReference>
<name>A0AAV1CWF8_OLDCO</name>
<dbReference type="Proteomes" id="UP001161247">
    <property type="component" value="Chromosome 3"/>
</dbReference>
<dbReference type="AlphaFoldDB" id="A0AAV1CWF8"/>
<protein>
    <submittedName>
        <fullName evidence="3">OLC1v1036310C1</fullName>
    </submittedName>
</protein>
<dbReference type="PANTHER" id="PTHR18063:SF6">
    <property type="entry name" value="UBIQUITIN CARBOXYL-TERMINAL HYDROLASE"/>
    <property type="match status" value="1"/>
</dbReference>
<organism evidence="3 4">
    <name type="scientific">Oldenlandia corymbosa var. corymbosa</name>
    <dbReference type="NCBI Taxonomy" id="529605"/>
    <lineage>
        <taxon>Eukaryota</taxon>
        <taxon>Viridiplantae</taxon>
        <taxon>Streptophyta</taxon>
        <taxon>Embryophyta</taxon>
        <taxon>Tracheophyta</taxon>
        <taxon>Spermatophyta</taxon>
        <taxon>Magnoliopsida</taxon>
        <taxon>eudicotyledons</taxon>
        <taxon>Gunneridae</taxon>
        <taxon>Pentapetalae</taxon>
        <taxon>asterids</taxon>
        <taxon>lamiids</taxon>
        <taxon>Gentianales</taxon>
        <taxon>Rubiaceae</taxon>
        <taxon>Rubioideae</taxon>
        <taxon>Spermacoceae</taxon>
        <taxon>Hedyotis-Oldenlandia complex</taxon>
        <taxon>Oldenlandia</taxon>
    </lineage>
</organism>
<dbReference type="GO" id="GO:0071108">
    <property type="term" value="P:protein K48-linked deubiquitination"/>
    <property type="evidence" value="ECO:0007669"/>
    <property type="project" value="TreeGrafter"/>
</dbReference>
<evidence type="ECO:0000259" key="2">
    <source>
        <dbReference type="Pfam" id="PF04424"/>
    </source>
</evidence>
<dbReference type="InterPro" id="IPR007518">
    <property type="entry name" value="MINDY"/>
</dbReference>
<evidence type="ECO:0000313" key="3">
    <source>
        <dbReference type="EMBL" id="CAI9099483.1"/>
    </source>
</evidence>
<sequence length="144" mass="16323">MAEESSENGRQSHVDQPEGFLSSVGDSGEIYDEGEDSSEGSVFEVEIYEGHESIVADQGVKYMVITGDEANLAEEGVKYLELEISDRKEPVIINPIWGSLIQRFIYHNASQLTTHGQSCLRERLKERELCVFFRENSFQHHVQV</sequence>
<feature type="region of interest" description="Disordered" evidence="1">
    <location>
        <begin position="1"/>
        <end position="38"/>
    </location>
</feature>
<keyword evidence="4" id="KW-1185">Reference proteome</keyword>
<dbReference type="EMBL" id="OX459120">
    <property type="protein sequence ID" value="CAI9099483.1"/>
    <property type="molecule type" value="Genomic_DNA"/>
</dbReference>
<dbReference type="GO" id="GO:0004843">
    <property type="term" value="F:cysteine-type deubiquitinase activity"/>
    <property type="evidence" value="ECO:0007669"/>
    <property type="project" value="InterPro"/>
</dbReference>
<accession>A0AAV1CWF8</accession>
<dbReference type="GO" id="GO:0071944">
    <property type="term" value="C:cell periphery"/>
    <property type="evidence" value="ECO:0007669"/>
    <property type="project" value="TreeGrafter"/>
</dbReference>
<dbReference type="Pfam" id="PF04424">
    <property type="entry name" value="MINDY_DUB"/>
    <property type="match status" value="1"/>
</dbReference>
<evidence type="ECO:0000313" key="4">
    <source>
        <dbReference type="Proteomes" id="UP001161247"/>
    </source>
</evidence>
<dbReference type="GO" id="GO:1990380">
    <property type="term" value="F:K48-linked deubiquitinase activity"/>
    <property type="evidence" value="ECO:0007669"/>
    <property type="project" value="InterPro"/>
</dbReference>
<proteinExistence type="predicted"/>
<evidence type="ECO:0000256" key="1">
    <source>
        <dbReference type="SAM" id="MobiDB-lite"/>
    </source>
</evidence>
<feature type="domain" description="MINDY deubiquitinase" evidence="2">
    <location>
        <begin position="99"/>
        <end position="139"/>
    </location>
</feature>
<dbReference type="PANTHER" id="PTHR18063">
    <property type="entry name" value="NF-E2 INDUCIBLE PROTEIN"/>
    <property type="match status" value="1"/>
</dbReference>